<comment type="caution">
    <text evidence="1">The sequence shown here is derived from an EMBL/GenBank/DDBJ whole genome shotgun (WGS) entry which is preliminary data.</text>
</comment>
<dbReference type="EMBL" id="JAIWYP010000015">
    <property type="protein sequence ID" value="KAH3699069.1"/>
    <property type="molecule type" value="Genomic_DNA"/>
</dbReference>
<evidence type="ECO:0000313" key="1">
    <source>
        <dbReference type="EMBL" id="KAH3699069.1"/>
    </source>
</evidence>
<gene>
    <name evidence="1" type="ORF">DPMN_074024</name>
</gene>
<evidence type="ECO:0000313" key="2">
    <source>
        <dbReference type="Proteomes" id="UP000828390"/>
    </source>
</evidence>
<reference evidence="1" key="2">
    <citation type="submission" date="2020-11" db="EMBL/GenBank/DDBJ databases">
        <authorList>
            <person name="McCartney M.A."/>
            <person name="Auch B."/>
            <person name="Kono T."/>
            <person name="Mallez S."/>
            <person name="Becker A."/>
            <person name="Gohl D.M."/>
            <person name="Silverstein K.A.T."/>
            <person name="Koren S."/>
            <person name="Bechman K.B."/>
            <person name="Herman A."/>
            <person name="Abrahante J.E."/>
            <person name="Garbe J."/>
        </authorList>
    </citation>
    <scope>NUCLEOTIDE SEQUENCE</scope>
    <source>
        <strain evidence="1">Duluth1</strain>
        <tissue evidence="1">Whole animal</tissue>
    </source>
</reference>
<sequence>MFRLHGTPEYGNYWTLDIDKFTVMTPGPEGGMTMLQCPTFANELTYLTHVCLVDSPIL</sequence>
<reference evidence="1" key="1">
    <citation type="journal article" date="2019" name="bioRxiv">
        <title>The Genome of the Zebra Mussel, Dreissena polymorpha: A Resource for Invasive Species Research.</title>
        <authorList>
            <person name="McCartney M.A."/>
            <person name="Auch B."/>
            <person name="Kono T."/>
            <person name="Mallez S."/>
            <person name="Zhang Y."/>
            <person name="Obille A."/>
            <person name="Becker A."/>
            <person name="Abrahante J.E."/>
            <person name="Garbe J."/>
            <person name="Badalamenti J.P."/>
            <person name="Herman A."/>
            <person name="Mangelson H."/>
            <person name="Liachko I."/>
            <person name="Sullivan S."/>
            <person name="Sone E.D."/>
            <person name="Koren S."/>
            <person name="Silverstein K.A.T."/>
            <person name="Beckman K.B."/>
            <person name="Gohl D.M."/>
        </authorList>
    </citation>
    <scope>NUCLEOTIDE SEQUENCE</scope>
    <source>
        <strain evidence="1">Duluth1</strain>
        <tissue evidence="1">Whole animal</tissue>
    </source>
</reference>
<dbReference type="AlphaFoldDB" id="A0A9D3YHV2"/>
<dbReference type="Proteomes" id="UP000828390">
    <property type="component" value="Unassembled WGS sequence"/>
</dbReference>
<protein>
    <submittedName>
        <fullName evidence="1">Uncharacterized protein</fullName>
    </submittedName>
</protein>
<name>A0A9D3YHV2_DREPO</name>
<organism evidence="1 2">
    <name type="scientific">Dreissena polymorpha</name>
    <name type="common">Zebra mussel</name>
    <name type="synonym">Mytilus polymorpha</name>
    <dbReference type="NCBI Taxonomy" id="45954"/>
    <lineage>
        <taxon>Eukaryota</taxon>
        <taxon>Metazoa</taxon>
        <taxon>Spiralia</taxon>
        <taxon>Lophotrochozoa</taxon>
        <taxon>Mollusca</taxon>
        <taxon>Bivalvia</taxon>
        <taxon>Autobranchia</taxon>
        <taxon>Heteroconchia</taxon>
        <taxon>Euheterodonta</taxon>
        <taxon>Imparidentia</taxon>
        <taxon>Neoheterodontei</taxon>
        <taxon>Myida</taxon>
        <taxon>Dreissenoidea</taxon>
        <taxon>Dreissenidae</taxon>
        <taxon>Dreissena</taxon>
    </lineage>
</organism>
<accession>A0A9D3YHV2</accession>
<keyword evidence="2" id="KW-1185">Reference proteome</keyword>
<proteinExistence type="predicted"/>